<dbReference type="GO" id="GO:0005829">
    <property type="term" value="C:cytosol"/>
    <property type="evidence" value="ECO:0007669"/>
    <property type="project" value="TreeGrafter"/>
</dbReference>
<dbReference type="InterPro" id="IPR048327">
    <property type="entry name" value="Dyp_perox_N"/>
</dbReference>
<organism evidence="16 17">
    <name type="scientific">Spirilliplanes yamanashiensis</name>
    <dbReference type="NCBI Taxonomy" id="42233"/>
    <lineage>
        <taxon>Bacteria</taxon>
        <taxon>Bacillati</taxon>
        <taxon>Actinomycetota</taxon>
        <taxon>Actinomycetes</taxon>
        <taxon>Micromonosporales</taxon>
        <taxon>Micromonosporaceae</taxon>
        <taxon>Spirilliplanes</taxon>
    </lineage>
</organism>
<dbReference type="InterPro" id="IPR006311">
    <property type="entry name" value="TAT_signal"/>
</dbReference>
<keyword evidence="3 13" id="KW-0349">Heme</keyword>
<evidence type="ECO:0000256" key="1">
    <source>
        <dbReference type="ARBA" id="ARBA00004196"/>
    </source>
</evidence>
<evidence type="ECO:0000256" key="13">
    <source>
        <dbReference type="RuleBase" id="RU365017"/>
    </source>
</evidence>
<evidence type="ECO:0000256" key="12">
    <source>
        <dbReference type="ARBA" id="ARBA00048856"/>
    </source>
</evidence>
<feature type="domain" description="Dyp-type peroxidase N-terminal" evidence="14">
    <location>
        <begin position="60"/>
        <end position="215"/>
    </location>
</feature>
<dbReference type="GO" id="GO:0004325">
    <property type="term" value="F:ferrochelatase activity"/>
    <property type="evidence" value="ECO:0007669"/>
    <property type="project" value="UniProtKB-EC"/>
</dbReference>
<dbReference type="AlphaFoldDB" id="A0A8J3YBS6"/>
<dbReference type="GO" id="GO:0033212">
    <property type="term" value="P:iron import into cell"/>
    <property type="evidence" value="ECO:0007669"/>
    <property type="project" value="InterPro"/>
</dbReference>
<evidence type="ECO:0000259" key="14">
    <source>
        <dbReference type="Pfam" id="PF04261"/>
    </source>
</evidence>
<proteinExistence type="inferred from homology"/>
<comment type="cofactor">
    <cofactor evidence="13">
        <name>heme b</name>
        <dbReference type="ChEBI" id="CHEBI:60344"/>
    </cofactor>
    <text evidence="13">Binds 1 heme b (iron(II)-protoporphyrin IX) group non-covalently per subunit.</text>
</comment>
<dbReference type="SUPFAM" id="SSF54909">
    <property type="entry name" value="Dimeric alpha+beta barrel"/>
    <property type="match status" value="1"/>
</dbReference>
<evidence type="ECO:0000256" key="2">
    <source>
        <dbReference type="ARBA" id="ARBA00022559"/>
    </source>
</evidence>
<dbReference type="PROSITE" id="PS51318">
    <property type="entry name" value="TAT"/>
    <property type="match status" value="1"/>
</dbReference>
<evidence type="ECO:0000256" key="5">
    <source>
        <dbReference type="ARBA" id="ARBA00022729"/>
    </source>
</evidence>
<keyword evidence="2 13" id="KW-0575">Peroxidase</keyword>
<dbReference type="Pfam" id="PF04261">
    <property type="entry name" value="Dyp_perox_N"/>
    <property type="match status" value="1"/>
</dbReference>
<dbReference type="GO" id="GO:0046872">
    <property type="term" value="F:metal ion binding"/>
    <property type="evidence" value="ECO:0007669"/>
    <property type="project" value="UniProtKB-KW"/>
</dbReference>
<feature type="domain" description="Dyp-type peroxidase C-terminal" evidence="15">
    <location>
        <begin position="227"/>
        <end position="409"/>
    </location>
</feature>
<evidence type="ECO:0000256" key="10">
    <source>
        <dbReference type="ARBA" id="ARBA00033771"/>
    </source>
</evidence>
<keyword evidence="6 13" id="KW-0560">Oxidoreductase</keyword>
<dbReference type="EMBL" id="BOOY01000036">
    <property type="protein sequence ID" value="GIJ05658.1"/>
    <property type="molecule type" value="Genomic_DNA"/>
</dbReference>
<keyword evidence="7 13" id="KW-0408">Iron</keyword>
<keyword evidence="17" id="KW-1185">Reference proteome</keyword>
<evidence type="ECO:0000256" key="11">
    <source>
        <dbReference type="ARBA" id="ARBA00033775"/>
    </source>
</evidence>
<comment type="catalytic activity">
    <reaction evidence="12">
        <text>heme b + 2 H(+) = protoporphyrin IX + Fe(2+)</text>
        <dbReference type="Rhea" id="RHEA:22584"/>
        <dbReference type="ChEBI" id="CHEBI:15378"/>
        <dbReference type="ChEBI" id="CHEBI:29033"/>
        <dbReference type="ChEBI" id="CHEBI:57306"/>
        <dbReference type="ChEBI" id="CHEBI:60344"/>
        <dbReference type="EC" id="4.98.1.1"/>
    </reaction>
    <physiologicalReaction direction="left-to-right" evidence="12">
        <dbReference type="Rhea" id="RHEA:22585"/>
    </physiologicalReaction>
</comment>
<protein>
    <recommendedName>
        <fullName evidence="10 13">Deferrochelatase</fullName>
        <ecNumber evidence="13">1.11.1.-</ecNumber>
    </recommendedName>
    <alternativeName>
        <fullName evidence="11 13">Peroxidase EfeB</fullName>
    </alternativeName>
</protein>
<evidence type="ECO:0000313" key="16">
    <source>
        <dbReference type="EMBL" id="GIJ05658.1"/>
    </source>
</evidence>
<dbReference type="GO" id="GO:0030313">
    <property type="term" value="C:cell envelope"/>
    <property type="evidence" value="ECO:0007669"/>
    <property type="project" value="UniProtKB-SubCell"/>
</dbReference>
<name>A0A8J3YBS6_9ACTN</name>
<evidence type="ECO:0000313" key="17">
    <source>
        <dbReference type="Proteomes" id="UP000652013"/>
    </source>
</evidence>
<comment type="caution">
    <text evidence="16">The sequence shown here is derived from an EMBL/GenBank/DDBJ whole genome shotgun (WGS) entry which is preliminary data.</text>
</comment>
<dbReference type="Proteomes" id="UP000652013">
    <property type="component" value="Unassembled WGS sequence"/>
</dbReference>
<evidence type="ECO:0000256" key="3">
    <source>
        <dbReference type="ARBA" id="ARBA00022617"/>
    </source>
</evidence>
<dbReference type="PANTHER" id="PTHR30521:SF4">
    <property type="entry name" value="DEFERROCHELATASE"/>
    <property type="match status" value="1"/>
</dbReference>
<dbReference type="InterPro" id="IPR048328">
    <property type="entry name" value="Dyp_perox_C"/>
</dbReference>
<keyword evidence="5" id="KW-0732">Signal</keyword>
<dbReference type="InterPro" id="IPR006314">
    <property type="entry name" value="Dyp_peroxidase"/>
</dbReference>
<dbReference type="PROSITE" id="PS51404">
    <property type="entry name" value="DYP_PEROXIDASE"/>
    <property type="match status" value="1"/>
</dbReference>
<dbReference type="GO" id="GO:0004601">
    <property type="term" value="F:peroxidase activity"/>
    <property type="evidence" value="ECO:0007669"/>
    <property type="project" value="UniProtKB-KW"/>
</dbReference>
<dbReference type="Pfam" id="PF20628">
    <property type="entry name" value="Dyp_perox_C"/>
    <property type="match status" value="1"/>
</dbReference>
<dbReference type="EC" id="1.11.1.-" evidence="13"/>
<keyword evidence="4 13" id="KW-0479">Metal-binding</keyword>
<comment type="similarity">
    <text evidence="9 13">Belongs to the DyP-type peroxidase family.</text>
</comment>
<dbReference type="NCBIfam" id="TIGR01413">
    <property type="entry name" value="Dyp_perox_fam"/>
    <property type="match status" value="1"/>
</dbReference>
<evidence type="ECO:0000256" key="4">
    <source>
        <dbReference type="ARBA" id="ARBA00022723"/>
    </source>
</evidence>
<dbReference type="InterPro" id="IPR006313">
    <property type="entry name" value="EfeB/EfeN"/>
</dbReference>
<dbReference type="NCBIfam" id="TIGR01412">
    <property type="entry name" value="tat_substr_1"/>
    <property type="match status" value="1"/>
</dbReference>
<evidence type="ECO:0000259" key="15">
    <source>
        <dbReference type="Pfam" id="PF20628"/>
    </source>
</evidence>
<dbReference type="InterPro" id="IPR011008">
    <property type="entry name" value="Dimeric_a/b-barrel"/>
</dbReference>
<dbReference type="PANTHER" id="PTHR30521">
    <property type="entry name" value="DEFERROCHELATASE/PEROXIDASE"/>
    <property type="match status" value="1"/>
</dbReference>
<evidence type="ECO:0000256" key="6">
    <source>
        <dbReference type="ARBA" id="ARBA00023002"/>
    </source>
</evidence>
<gene>
    <name evidence="16" type="ORF">Sya03_50100</name>
</gene>
<evidence type="ECO:0000256" key="8">
    <source>
        <dbReference type="ARBA" id="ARBA00023239"/>
    </source>
</evidence>
<dbReference type="GO" id="GO:0020037">
    <property type="term" value="F:heme binding"/>
    <property type="evidence" value="ECO:0007669"/>
    <property type="project" value="InterPro"/>
</dbReference>
<sequence>MTGPATSGFSRRRALAVAGAGVGLAGVAAAGGALAGRSVQGEGGPAAQPGGAVAFTGAHQAGIVTPAQDRLHFVAFDVITKDRARLVAMLQAWTAAAARMTAGRDAGEIGAVNGVPEAPPDDTGEALGLPPSGLTLTVGFGPSLFDGRFGLRDRRPAALADLPRFPGDALDPAISGGDLCVQACAHDPQVAVHAVRNLARIGMGVVSVRWSQLGFGRTSSTSVDQATPRNLFGFKDGTANLKAEEPDLLRDHLWVQPGDGPEWMTGGSYLVTRKIRMIIETWDRTSLREQEAIVGRTKGSGAPLSGGGEFDEPDFALQSEGAPVIAEVAHVRLAHPSSNNGARMLRRGYNFVDGSDGLGRLDAGLFFIAYQRDPRTAFVPVQQQLARHDVMNEYLRHVSSGLFAVPPGVTGGDDFWGAALLA</sequence>
<comment type="function">
    <text evidence="13">Involved in the recovery of exogenous heme iron. Extracts iron from heme while preserving the protoporphyrin ring intact.</text>
</comment>
<evidence type="ECO:0000256" key="7">
    <source>
        <dbReference type="ARBA" id="ARBA00023004"/>
    </source>
</evidence>
<dbReference type="RefSeq" id="WP_203940870.1">
    <property type="nucleotide sequence ID" value="NZ_BAAAGJ010000003.1"/>
</dbReference>
<accession>A0A8J3YBS6</accession>
<reference evidence="16" key="1">
    <citation type="submission" date="2021-01" db="EMBL/GenBank/DDBJ databases">
        <title>Whole genome shotgun sequence of Spirilliplanes yamanashiensis NBRC 15828.</title>
        <authorList>
            <person name="Komaki H."/>
            <person name="Tamura T."/>
        </authorList>
    </citation>
    <scope>NUCLEOTIDE SEQUENCE</scope>
    <source>
        <strain evidence="16">NBRC 15828</strain>
    </source>
</reference>
<evidence type="ECO:0000256" key="9">
    <source>
        <dbReference type="ARBA" id="ARBA00025737"/>
    </source>
</evidence>
<keyword evidence="8" id="KW-0456">Lyase</keyword>
<comment type="subcellular location">
    <subcellularLocation>
        <location evidence="1">Cell envelope</location>
    </subcellularLocation>
</comment>